<evidence type="ECO:0000313" key="1">
    <source>
        <dbReference type="EMBL" id="GAG11301.1"/>
    </source>
</evidence>
<comment type="caution">
    <text evidence="1">The sequence shown here is derived from an EMBL/GenBank/DDBJ whole genome shotgun (WGS) entry which is preliminary data.</text>
</comment>
<evidence type="ECO:0008006" key="2">
    <source>
        <dbReference type="Google" id="ProtNLM"/>
    </source>
</evidence>
<dbReference type="InterPro" id="IPR011604">
    <property type="entry name" value="PDDEXK-like_dom_sf"/>
</dbReference>
<organism evidence="1">
    <name type="scientific">marine sediment metagenome</name>
    <dbReference type="NCBI Taxonomy" id="412755"/>
    <lineage>
        <taxon>unclassified sequences</taxon>
        <taxon>metagenomes</taxon>
        <taxon>ecological metagenomes</taxon>
    </lineage>
</organism>
<reference evidence="1" key="1">
    <citation type="journal article" date="2014" name="Front. Microbiol.">
        <title>High frequency of phylogenetically diverse reductive dehalogenase-homologous genes in deep subseafloor sedimentary metagenomes.</title>
        <authorList>
            <person name="Kawai M."/>
            <person name="Futagami T."/>
            <person name="Toyoda A."/>
            <person name="Takaki Y."/>
            <person name="Nishi S."/>
            <person name="Hori S."/>
            <person name="Arai W."/>
            <person name="Tsubouchi T."/>
            <person name="Morono Y."/>
            <person name="Uchiyama I."/>
            <person name="Ito T."/>
            <person name="Fujiyama A."/>
            <person name="Inagaki F."/>
            <person name="Takami H."/>
        </authorList>
    </citation>
    <scope>NUCLEOTIDE SEQUENCE</scope>
    <source>
        <strain evidence="1">Expedition CK06-06</strain>
    </source>
</reference>
<dbReference type="EMBL" id="BARS01027381">
    <property type="protein sequence ID" value="GAG11301.1"/>
    <property type="molecule type" value="Genomic_DNA"/>
</dbReference>
<protein>
    <recommendedName>
        <fullName evidence="2">GxxExxY protein</fullName>
    </recommendedName>
</protein>
<accession>X0WF18</accession>
<proteinExistence type="predicted"/>
<dbReference type="Pfam" id="PF13366">
    <property type="entry name" value="PDDEXK_3"/>
    <property type="match status" value="1"/>
</dbReference>
<dbReference type="NCBIfam" id="TIGR04256">
    <property type="entry name" value="GxxExxY"/>
    <property type="match status" value="1"/>
</dbReference>
<dbReference type="AlphaFoldDB" id="X0WF18"/>
<dbReference type="Gene3D" id="3.90.320.10">
    <property type="match status" value="1"/>
</dbReference>
<gene>
    <name evidence="1" type="ORF">S01H1_43017</name>
</gene>
<name>X0WF18_9ZZZZ</name>
<sequence>MNENEIGAILVECAVNLHRALGPGLLESVYEVILSSQLQKRELVVERQVPVPMTFEGQSFDEGFRADLIVNGKVIVELKSVESVRPVHKKQLLTYLKLTDLRLGYLLNFGDELMKNGITRIINGQL</sequence>
<dbReference type="InterPro" id="IPR026350">
    <property type="entry name" value="GxxExxY"/>
</dbReference>